<evidence type="ECO:0000256" key="2">
    <source>
        <dbReference type="SAM" id="Phobius"/>
    </source>
</evidence>
<dbReference type="EMBL" id="JQIM01000010">
    <property type="protein sequence ID" value="KGX06500.1"/>
    <property type="molecule type" value="Genomic_DNA"/>
</dbReference>
<feature type="transmembrane region" description="Helical" evidence="2">
    <location>
        <begin position="55"/>
        <end position="74"/>
    </location>
</feature>
<accession>A0AA40MB20</accession>
<name>A0AA40MB20_BURPE</name>
<reference evidence="3 4" key="1">
    <citation type="submission" date="2014-08" db="EMBL/GenBank/DDBJ databases">
        <authorList>
            <person name="Bunnell A."/>
            <person name="Chain P.S."/>
            <person name="Chertkov O."/>
            <person name="Currie B.J."/>
            <person name="Daligault H.E."/>
            <person name="Davenport K.W."/>
            <person name="Davis C."/>
            <person name="Gleasner C.D."/>
            <person name="Johnson S.L."/>
            <person name="Kaestli M."/>
            <person name="Koren S."/>
            <person name="Kunde Y.A."/>
            <person name="Mayo M."/>
            <person name="McMurry K.K."/>
            <person name="Price E.P."/>
            <person name="Reitenga K.G."/>
            <person name="Robison R."/>
            <person name="Rosovitz M.J."/>
            <person name="Sarovich D.S."/>
            <person name="Teshima H."/>
        </authorList>
    </citation>
    <scope>NUCLEOTIDE SEQUENCE [LARGE SCALE GENOMIC DNA]</scope>
    <source>
        <strain evidence="3 4">MSHR44</strain>
    </source>
</reference>
<protein>
    <submittedName>
        <fullName evidence="3">Uncharacterized protein</fullName>
    </submittedName>
</protein>
<dbReference type="AlphaFoldDB" id="A0AA40MB20"/>
<evidence type="ECO:0000313" key="4">
    <source>
        <dbReference type="Proteomes" id="UP000030475"/>
    </source>
</evidence>
<keyword evidence="2" id="KW-0812">Transmembrane</keyword>
<evidence type="ECO:0000256" key="1">
    <source>
        <dbReference type="SAM" id="MobiDB-lite"/>
    </source>
</evidence>
<feature type="compositionally biased region" description="Polar residues" evidence="1">
    <location>
        <begin position="24"/>
        <end position="33"/>
    </location>
</feature>
<keyword evidence="2" id="KW-0472">Membrane</keyword>
<comment type="caution">
    <text evidence="3">The sequence shown here is derived from an EMBL/GenBank/DDBJ whole genome shotgun (WGS) entry which is preliminary data.</text>
</comment>
<keyword evidence="2" id="KW-1133">Transmembrane helix</keyword>
<sequence length="77" mass="8624">MSIYDRDWYREEYKKKEHLLEQGHTPQNTTAASASPVPPRTKVPPTTHSLTRIKITAIAVGAGVLSYLVVSVILDYL</sequence>
<organism evidence="3 4">
    <name type="scientific">Burkholderia pseudomallei</name>
    <name type="common">Pseudomonas pseudomallei</name>
    <dbReference type="NCBI Taxonomy" id="28450"/>
    <lineage>
        <taxon>Bacteria</taxon>
        <taxon>Pseudomonadati</taxon>
        <taxon>Pseudomonadota</taxon>
        <taxon>Betaproteobacteria</taxon>
        <taxon>Burkholderiales</taxon>
        <taxon>Burkholderiaceae</taxon>
        <taxon>Burkholderia</taxon>
        <taxon>pseudomallei group</taxon>
    </lineage>
</organism>
<feature type="region of interest" description="Disordered" evidence="1">
    <location>
        <begin position="19"/>
        <end position="46"/>
    </location>
</feature>
<proteinExistence type="predicted"/>
<gene>
    <name evidence="3" type="ORF">Y036_2053</name>
</gene>
<dbReference type="Proteomes" id="UP000030475">
    <property type="component" value="Unassembled WGS sequence"/>
</dbReference>
<dbReference type="RefSeq" id="WP_038738754.1">
    <property type="nucleotide sequence ID" value="NZ_CFWE02000006.1"/>
</dbReference>
<evidence type="ECO:0000313" key="3">
    <source>
        <dbReference type="EMBL" id="KGX06500.1"/>
    </source>
</evidence>